<dbReference type="EMBL" id="JAVAMP010000019">
    <property type="protein sequence ID" value="MDP5276842.1"/>
    <property type="molecule type" value="Genomic_DNA"/>
</dbReference>
<protein>
    <submittedName>
        <fullName evidence="2">DUF1146 family protein</fullName>
    </submittedName>
</protein>
<organism evidence="2 3">
    <name type="scientific">Chengkuizengella axinellae</name>
    <dbReference type="NCBI Taxonomy" id="3064388"/>
    <lineage>
        <taxon>Bacteria</taxon>
        <taxon>Bacillati</taxon>
        <taxon>Bacillota</taxon>
        <taxon>Bacilli</taxon>
        <taxon>Bacillales</taxon>
        <taxon>Paenibacillaceae</taxon>
        <taxon>Chengkuizengella</taxon>
    </lineage>
</organism>
<proteinExistence type="predicted"/>
<evidence type="ECO:0000313" key="3">
    <source>
        <dbReference type="Proteomes" id="UP001231941"/>
    </source>
</evidence>
<dbReference type="Pfam" id="PF06612">
    <property type="entry name" value="DUF1146"/>
    <property type="match status" value="1"/>
</dbReference>
<gene>
    <name evidence="2" type="ORF">Q5Y73_22365</name>
</gene>
<dbReference type="NCBIfam" id="TIGR02327">
    <property type="entry name" value="int_mem_ywzB"/>
    <property type="match status" value="1"/>
</dbReference>
<sequence>MIMDTAVQNITNIFIVLFSILLCWRVLQSFRFDVFMKNPNSIEAKLLKVIITIVIGYQLGSFIIDYYDWSQAIRYIIG</sequence>
<name>A0ABT9J5W6_9BACL</name>
<keyword evidence="3" id="KW-1185">Reference proteome</keyword>
<dbReference type="InterPro" id="IPR009526">
    <property type="entry name" value="DUF1146"/>
</dbReference>
<feature type="transmembrane region" description="Helical" evidence="1">
    <location>
        <begin position="6"/>
        <end position="26"/>
    </location>
</feature>
<keyword evidence="1" id="KW-0812">Transmembrane</keyword>
<reference evidence="2 3" key="1">
    <citation type="submission" date="2023-08" db="EMBL/GenBank/DDBJ databases">
        <authorList>
            <person name="Park J.-S."/>
        </authorList>
    </citation>
    <scope>NUCLEOTIDE SEQUENCE [LARGE SCALE GENOMIC DNA]</scope>
    <source>
        <strain evidence="2 3">2205SS18-9</strain>
    </source>
</reference>
<keyword evidence="1" id="KW-0472">Membrane</keyword>
<dbReference type="Proteomes" id="UP001231941">
    <property type="component" value="Unassembled WGS sequence"/>
</dbReference>
<dbReference type="RefSeq" id="WP_305994150.1">
    <property type="nucleotide sequence ID" value="NZ_JAVAMP010000019.1"/>
</dbReference>
<keyword evidence="1" id="KW-1133">Transmembrane helix</keyword>
<accession>A0ABT9J5W6</accession>
<evidence type="ECO:0000313" key="2">
    <source>
        <dbReference type="EMBL" id="MDP5276842.1"/>
    </source>
</evidence>
<evidence type="ECO:0000256" key="1">
    <source>
        <dbReference type="SAM" id="Phobius"/>
    </source>
</evidence>
<feature type="transmembrane region" description="Helical" evidence="1">
    <location>
        <begin position="46"/>
        <end position="64"/>
    </location>
</feature>
<comment type="caution">
    <text evidence="2">The sequence shown here is derived from an EMBL/GenBank/DDBJ whole genome shotgun (WGS) entry which is preliminary data.</text>
</comment>